<keyword evidence="1" id="KW-0472">Membrane</keyword>
<gene>
    <name evidence="2" type="ORF">RB653_000087</name>
</gene>
<comment type="caution">
    <text evidence="2">The sequence shown here is derived from an EMBL/GenBank/DDBJ whole genome shotgun (WGS) entry which is preliminary data.</text>
</comment>
<dbReference type="AlphaFoldDB" id="A0AAN7TUL2"/>
<keyword evidence="1" id="KW-0812">Transmembrane</keyword>
<organism evidence="2 3">
    <name type="scientific">Dictyostelium firmibasis</name>
    <dbReference type="NCBI Taxonomy" id="79012"/>
    <lineage>
        <taxon>Eukaryota</taxon>
        <taxon>Amoebozoa</taxon>
        <taxon>Evosea</taxon>
        <taxon>Eumycetozoa</taxon>
        <taxon>Dictyostelia</taxon>
        <taxon>Dictyosteliales</taxon>
        <taxon>Dictyosteliaceae</taxon>
        <taxon>Dictyostelium</taxon>
    </lineage>
</organism>
<reference evidence="2 3" key="1">
    <citation type="submission" date="2023-11" db="EMBL/GenBank/DDBJ databases">
        <title>Dfirmibasis_genome.</title>
        <authorList>
            <person name="Edelbroek B."/>
            <person name="Kjellin J."/>
            <person name="Jerlstrom-Hultqvist J."/>
            <person name="Soderbom F."/>
        </authorList>
    </citation>
    <scope>NUCLEOTIDE SEQUENCE [LARGE SCALE GENOMIC DNA]</scope>
    <source>
        <strain evidence="2 3">TNS-C-14</strain>
    </source>
</reference>
<evidence type="ECO:0000313" key="3">
    <source>
        <dbReference type="Proteomes" id="UP001344447"/>
    </source>
</evidence>
<feature type="transmembrane region" description="Helical" evidence="1">
    <location>
        <begin position="149"/>
        <end position="174"/>
    </location>
</feature>
<keyword evidence="1" id="KW-1133">Transmembrane helix</keyword>
<proteinExistence type="predicted"/>
<evidence type="ECO:0000256" key="1">
    <source>
        <dbReference type="SAM" id="Phobius"/>
    </source>
</evidence>
<protein>
    <submittedName>
        <fullName evidence="2">Uncharacterized protein</fullName>
    </submittedName>
</protein>
<sequence>MFRSLSNKLRYLTASPYVLFPTLVLAFFVFNLMSTKIMSQLNINLLDSYLLGYTKTQAIQTLELLGPKGRDLYMTMYTSYYDIIFPILLAIIVISMLSKTYPIFGYENNRSFSDLYNLVPIFGLIFDELENFCHYQILKYYPSSTIDSYIYFGSYFCLFKYVFIFFGIFILVIFDSSNNFNYNKTFISFKKRELNKDKDEEIIIKDSDFKPYFFDFDGIANNDQIVSTTTTPITTNTKLNNNGMEKTIGYFGKRIDDDMETEFKPKLLKLLQKLKLYSPRKDQNGSNDAGIRVTDSIIDSLTFYPSLQNQAEQNKLAFFGELCFRHSISDPAEFSFSDKLLFEEFRECVKGQYFLRERCVELGLSEFIRFQMNTKLDYYQSIYEAHYAYRCLIKFIGAIYLQSNFKTARKFIHSEILQQPEQPLETFILNKPESVLIKNFSNYKLEPPIIKTFSPKRDFPFHTTIIKTGTSEVSRGYGITKDESYNFAIELLNSKSSSFASLMSLMFSKLDKNNVKDKILK</sequence>
<feature type="transmembrane region" description="Helical" evidence="1">
    <location>
        <begin position="12"/>
        <end position="33"/>
    </location>
</feature>
<name>A0AAN7TUL2_9MYCE</name>
<dbReference type="EMBL" id="JAVFKY010000002">
    <property type="protein sequence ID" value="KAK5580074.1"/>
    <property type="molecule type" value="Genomic_DNA"/>
</dbReference>
<accession>A0AAN7TUL2</accession>
<keyword evidence="3" id="KW-1185">Reference proteome</keyword>
<evidence type="ECO:0000313" key="2">
    <source>
        <dbReference type="EMBL" id="KAK5580074.1"/>
    </source>
</evidence>
<feature type="transmembrane region" description="Helical" evidence="1">
    <location>
        <begin position="80"/>
        <end position="98"/>
    </location>
</feature>
<dbReference type="Proteomes" id="UP001344447">
    <property type="component" value="Unassembled WGS sequence"/>
</dbReference>